<dbReference type="Gene3D" id="3.40.50.720">
    <property type="entry name" value="NAD(P)-binding Rossmann-like Domain"/>
    <property type="match status" value="1"/>
</dbReference>
<evidence type="ECO:0000256" key="4">
    <source>
        <dbReference type="ARBA" id="ARBA00023276"/>
    </source>
</evidence>
<dbReference type="eggNOG" id="KOG1203">
    <property type="taxonomic scope" value="Eukaryota"/>
</dbReference>
<name>K0RQ00_THAOC</name>
<dbReference type="GO" id="GO:0009536">
    <property type="term" value="C:plastid"/>
    <property type="evidence" value="ECO:0007669"/>
    <property type="project" value="UniProtKB-SubCell"/>
</dbReference>
<dbReference type="GO" id="GO:0015979">
    <property type="term" value="P:photosynthesis"/>
    <property type="evidence" value="ECO:0007669"/>
    <property type="project" value="UniProtKB-KW"/>
</dbReference>
<evidence type="ECO:0000256" key="3">
    <source>
        <dbReference type="ARBA" id="ARBA00022640"/>
    </source>
</evidence>
<dbReference type="PANTHER" id="PTHR47128">
    <property type="match status" value="1"/>
</dbReference>
<proteinExistence type="predicted"/>
<keyword evidence="3" id="KW-0934">Plastid</keyword>
<dbReference type="GO" id="GO:0009523">
    <property type="term" value="C:photosystem II"/>
    <property type="evidence" value="ECO:0007669"/>
    <property type="project" value="UniProtKB-KW"/>
</dbReference>
<comment type="caution">
    <text evidence="6">The sequence shown here is derived from an EMBL/GenBank/DDBJ whole genome shotgun (WGS) entry which is preliminary data.</text>
</comment>
<dbReference type="EMBL" id="AGNL01033067">
    <property type="protein sequence ID" value="EJK55848.1"/>
    <property type="molecule type" value="Genomic_DNA"/>
</dbReference>
<comment type="subcellular location">
    <subcellularLocation>
        <location evidence="1">Plastid</location>
    </subcellularLocation>
</comment>
<dbReference type="AlphaFoldDB" id="K0RQ00"/>
<keyword evidence="2" id="KW-0602">Photosynthesis</keyword>
<protein>
    <recommendedName>
        <fullName evidence="5">NmrA-like domain-containing protein</fullName>
    </recommendedName>
</protein>
<keyword evidence="4" id="KW-0604">Photosystem II</keyword>
<evidence type="ECO:0000313" key="6">
    <source>
        <dbReference type="EMBL" id="EJK55848.1"/>
    </source>
</evidence>
<gene>
    <name evidence="6" type="ORF">THAOC_24359</name>
</gene>
<dbReference type="SUPFAM" id="SSF51735">
    <property type="entry name" value="NAD(P)-binding Rossmann-fold domains"/>
    <property type="match status" value="1"/>
</dbReference>
<evidence type="ECO:0000313" key="7">
    <source>
        <dbReference type="Proteomes" id="UP000266841"/>
    </source>
</evidence>
<dbReference type="Pfam" id="PF05368">
    <property type="entry name" value="NmrA"/>
    <property type="match status" value="1"/>
</dbReference>
<organism evidence="6 7">
    <name type="scientific">Thalassiosira oceanica</name>
    <name type="common">Marine diatom</name>
    <dbReference type="NCBI Taxonomy" id="159749"/>
    <lineage>
        <taxon>Eukaryota</taxon>
        <taxon>Sar</taxon>
        <taxon>Stramenopiles</taxon>
        <taxon>Ochrophyta</taxon>
        <taxon>Bacillariophyta</taxon>
        <taxon>Coscinodiscophyceae</taxon>
        <taxon>Thalassiosirophycidae</taxon>
        <taxon>Thalassiosirales</taxon>
        <taxon>Thalassiosiraceae</taxon>
        <taxon>Thalassiosira</taxon>
    </lineage>
</organism>
<evidence type="ECO:0000259" key="5">
    <source>
        <dbReference type="Pfam" id="PF05368"/>
    </source>
</evidence>
<keyword evidence="7" id="KW-1185">Reference proteome</keyword>
<feature type="domain" description="NmrA-like" evidence="5">
    <location>
        <begin position="3"/>
        <end position="112"/>
    </location>
</feature>
<dbReference type="InterPro" id="IPR008030">
    <property type="entry name" value="NmrA-like"/>
</dbReference>
<accession>K0RQ00</accession>
<sequence length="117" mass="12900">MSLLVIGGTGTLGRQIVLQALTKGYPVRCLVRNFRKANFLKEWGAELIYGNLSKPETIPPCLKGITAVIDASTSRPSDLDIVKTVDWDGKLALIEAAKVAKVKRFIFCSTQNLDQFF</sequence>
<dbReference type="OrthoDB" id="419598at2759"/>
<reference evidence="6 7" key="1">
    <citation type="journal article" date="2012" name="Genome Biol.">
        <title>Genome and low-iron response of an oceanic diatom adapted to chronic iron limitation.</title>
        <authorList>
            <person name="Lommer M."/>
            <person name="Specht M."/>
            <person name="Roy A.S."/>
            <person name="Kraemer L."/>
            <person name="Andreson R."/>
            <person name="Gutowska M.A."/>
            <person name="Wolf J."/>
            <person name="Bergner S.V."/>
            <person name="Schilhabel M.B."/>
            <person name="Klostermeier U.C."/>
            <person name="Beiko R.G."/>
            <person name="Rosenstiel P."/>
            <person name="Hippler M."/>
            <person name="Laroche J."/>
        </authorList>
    </citation>
    <scope>NUCLEOTIDE SEQUENCE [LARGE SCALE GENOMIC DNA]</scope>
    <source>
        <strain evidence="6 7">CCMP1005</strain>
    </source>
</reference>
<evidence type="ECO:0000256" key="2">
    <source>
        <dbReference type="ARBA" id="ARBA00022531"/>
    </source>
</evidence>
<dbReference type="InterPro" id="IPR044256">
    <property type="entry name" value="HCF244-like"/>
</dbReference>
<dbReference type="Proteomes" id="UP000266841">
    <property type="component" value="Unassembled WGS sequence"/>
</dbReference>
<dbReference type="InterPro" id="IPR036291">
    <property type="entry name" value="NAD(P)-bd_dom_sf"/>
</dbReference>
<evidence type="ECO:0000256" key="1">
    <source>
        <dbReference type="ARBA" id="ARBA00004474"/>
    </source>
</evidence>
<dbReference type="PANTHER" id="PTHR47128:SF2">
    <property type="entry name" value="PROTEIN HIGH CHLOROPHYLL FLUORESCENCE PHENOTYPE 244, CHLOROPLASTIC"/>
    <property type="match status" value="1"/>
</dbReference>